<evidence type="ECO:0000313" key="1">
    <source>
        <dbReference type="EMBL" id="SUZ33966.1"/>
    </source>
</evidence>
<dbReference type="GO" id="GO:0003677">
    <property type="term" value="F:DNA binding"/>
    <property type="evidence" value="ECO:0007669"/>
    <property type="project" value="InterPro"/>
</dbReference>
<accession>A0A3B0N1P9</accession>
<dbReference type="Proteomes" id="UP000272908">
    <property type="component" value="Unassembled WGS sequence"/>
</dbReference>
<evidence type="ECO:0000313" key="2">
    <source>
        <dbReference type="Proteomes" id="UP000272908"/>
    </source>
</evidence>
<proteinExistence type="predicted"/>
<gene>
    <name evidence="1" type="ORF">ROE7235_03747</name>
</gene>
<sequence length="105" mass="11862">MALQCAASSQNKVASRMGRSAALVSQVLRNKYPGDLHAVEELFRGHFMAETVRCPELGALPLHECHDWMAKARHFQSTNTLRVRMYRACKRCPRFTKGEADVQDA</sequence>
<dbReference type="AlphaFoldDB" id="A0A3B0N1P9"/>
<dbReference type="InterPro" id="IPR010982">
    <property type="entry name" value="Lambda_DNA-bd_dom_sf"/>
</dbReference>
<dbReference type="EMBL" id="UIHC01000097">
    <property type="protein sequence ID" value="SUZ33966.1"/>
    <property type="molecule type" value="Genomic_DNA"/>
</dbReference>
<organism evidence="1 2">
    <name type="scientific">Roseinatronobacter ekhonensis</name>
    <dbReference type="NCBI Taxonomy" id="254356"/>
    <lineage>
        <taxon>Bacteria</taxon>
        <taxon>Pseudomonadati</taxon>
        <taxon>Pseudomonadota</taxon>
        <taxon>Alphaproteobacteria</taxon>
        <taxon>Rhodobacterales</taxon>
        <taxon>Paracoccaceae</taxon>
        <taxon>Roseinatronobacter</taxon>
    </lineage>
</organism>
<protein>
    <recommendedName>
        <fullName evidence="3">Transcriptional regulator</fullName>
    </recommendedName>
</protein>
<reference evidence="2" key="1">
    <citation type="submission" date="2018-08" db="EMBL/GenBank/DDBJ databases">
        <authorList>
            <person name="Rodrigo-Torres L."/>
            <person name="Arahal R. D."/>
            <person name="Lucena T."/>
        </authorList>
    </citation>
    <scope>NUCLEOTIDE SEQUENCE [LARGE SCALE GENOMIC DNA]</scope>
    <source>
        <strain evidence="2">CECT 7235</strain>
    </source>
</reference>
<name>A0A3B0N1P9_9RHOB</name>
<evidence type="ECO:0008006" key="3">
    <source>
        <dbReference type="Google" id="ProtNLM"/>
    </source>
</evidence>
<keyword evidence="2" id="KW-1185">Reference proteome</keyword>
<dbReference type="Gene3D" id="1.10.260.40">
    <property type="entry name" value="lambda repressor-like DNA-binding domains"/>
    <property type="match status" value="1"/>
</dbReference>
<dbReference type="RefSeq" id="WP_121097355.1">
    <property type="nucleotide sequence ID" value="NZ_UIHC01000097.1"/>
</dbReference>